<dbReference type="GO" id="GO:0005524">
    <property type="term" value="F:ATP binding"/>
    <property type="evidence" value="ECO:0007669"/>
    <property type="project" value="UniProtKB-UniRule"/>
</dbReference>
<dbReference type="PANTHER" id="PTHR45866:SF1">
    <property type="entry name" value="DNA GYRASE SUBUNIT B, MITOCHONDRIAL"/>
    <property type="match status" value="1"/>
</dbReference>
<dbReference type="GO" id="GO:0003677">
    <property type="term" value="F:DNA binding"/>
    <property type="evidence" value="ECO:0007669"/>
    <property type="project" value="UniProtKB-KW"/>
</dbReference>
<dbReference type="Pfam" id="PF02518">
    <property type="entry name" value="HATPase_c"/>
    <property type="match status" value="1"/>
</dbReference>
<evidence type="ECO:0000259" key="12">
    <source>
        <dbReference type="PROSITE" id="PS50880"/>
    </source>
</evidence>
<evidence type="ECO:0000256" key="11">
    <source>
        <dbReference type="HAMAP-Rule" id="MF_01898"/>
    </source>
</evidence>
<dbReference type="PROSITE" id="PS50880">
    <property type="entry name" value="TOPRIM"/>
    <property type="match status" value="1"/>
</dbReference>
<dbReference type="Pfam" id="PF01751">
    <property type="entry name" value="Toprim"/>
    <property type="match status" value="1"/>
</dbReference>
<feature type="binding site" evidence="11">
    <location>
        <position position="455"/>
    </location>
    <ligand>
        <name>Mg(2+)</name>
        <dbReference type="ChEBI" id="CHEBI:18420"/>
        <label>1</label>
        <note>catalytic</note>
    </ligand>
</feature>
<evidence type="ECO:0000313" key="13">
    <source>
        <dbReference type="EMBL" id="BBY58442.1"/>
    </source>
</evidence>
<name>A0A7I7SNA4_9MYCO</name>
<dbReference type="InterPro" id="IPR018522">
    <property type="entry name" value="TopoIIA_CS"/>
</dbReference>
<dbReference type="SUPFAM" id="SSF54211">
    <property type="entry name" value="Ribosomal protein S5 domain 2-like"/>
    <property type="match status" value="1"/>
</dbReference>
<evidence type="ECO:0000256" key="2">
    <source>
        <dbReference type="ARBA" id="ARBA00010708"/>
    </source>
</evidence>
<dbReference type="Gene3D" id="3.40.50.670">
    <property type="match status" value="1"/>
</dbReference>
<dbReference type="GO" id="GO:0006261">
    <property type="term" value="P:DNA-templated DNA replication"/>
    <property type="evidence" value="ECO:0007669"/>
    <property type="project" value="UniProtKB-UniRule"/>
</dbReference>
<dbReference type="EC" id="5.6.2.2" evidence="11"/>
<evidence type="ECO:0000256" key="7">
    <source>
        <dbReference type="ARBA" id="ARBA00022842"/>
    </source>
</evidence>
<dbReference type="InterPro" id="IPR001241">
    <property type="entry name" value="Topo_IIA"/>
</dbReference>
<dbReference type="CDD" id="cd16928">
    <property type="entry name" value="HATPase_GyrB-like"/>
    <property type="match status" value="1"/>
</dbReference>
<keyword evidence="11" id="KW-0963">Cytoplasm</keyword>
<feature type="binding site" evidence="11">
    <location>
        <position position="530"/>
    </location>
    <ligand>
        <name>Mg(2+)</name>
        <dbReference type="ChEBI" id="CHEBI:18420"/>
        <label>2</label>
    </ligand>
</feature>
<accession>A0A7I7SNA4</accession>
<protein>
    <recommendedName>
        <fullName evidence="11">DNA gyrase subunit B</fullName>
        <ecNumber evidence="11">5.6.2.2</ecNumber>
    </recommendedName>
</protein>
<sequence length="671" mass="73863">MAAKEQYGADSIKVLEGLEAVRKRPGMYIGSTGERGLHHLVWEVVDNSVDEAMAGFATTVTVRILEDGGVEVTDDGRGIPVAMHATGIPTIDVVMTVLHAGGKFEEGAYQVSGGLHGVGVSVVNALSSRLEADVRTDGYEWFQTYDHSVPGTLRQGEKTRKTGTTVRFWADPNIFETTTYDFETIARRLQEMAFLNKGLTIDLTDERVTPEQVVDEVVSDTAAAPKSAEEKAAEAASGQHKVKHRVFHYPGGLVDFVKHINRTKNSIQPSVIDFDGKGEGHEVEIAMQWNAGYSESVHTFANTINTHEGGTHEEGFRAALTTVVNKYAKDKKLLKEKDANLTGDDIREGLAAVISVKVQQPQFEGQTKTKLGNTEVKSFVQKICNEQLTHWFEANPTEAKTVVNKAVSSAQARIAARKARELVRRKSATDIGGLPGKLADCRSTDPSKSELYVVEGDSAGGSAKSGRDSMFQAILPLRGKIINVEKARIDRVLKNTEVQAIITALGTGIHDEFDLAKLRYHKIVLMADADVDGQHISTLLLTLLFRFMKPLVENGHIFLAQPPLYKLKWQRSEPEFAYSDRERDGLLEAGKAAGKRINVDDGIQRYKGLGEMDAKELWETTMDPSVRVLRQVTLDDAAAADELFSILMGEDVEARRSFITRNAKDVRFLDV</sequence>
<dbReference type="HAMAP" id="MF_01898">
    <property type="entry name" value="GyrB"/>
    <property type="match status" value="1"/>
</dbReference>
<dbReference type="PRINTS" id="PR00418">
    <property type="entry name" value="TPI2FAMILY"/>
</dbReference>
<reference evidence="13 14" key="1">
    <citation type="journal article" date="2019" name="Emerg. Microbes Infect.">
        <title>Comprehensive subspecies identification of 175 nontuberculous mycobacteria species based on 7547 genomic profiles.</title>
        <authorList>
            <person name="Matsumoto Y."/>
            <person name="Kinjo T."/>
            <person name="Motooka D."/>
            <person name="Nabeya D."/>
            <person name="Jung N."/>
            <person name="Uechi K."/>
            <person name="Horii T."/>
            <person name="Iida T."/>
            <person name="Fujita J."/>
            <person name="Nakamura S."/>
        </authorList>
    </citation>
    <scope>NUCLEOTIDE SEQUENCE [LARGE SCALE GENOMIC DNA]</scope>
    <source>
        <strain evidence="13 14">JCM 30395</strain>
    </source>
</reference>
<keyword evidence="5 11" id="KW-0547">Nucleotide-binding</keyword>
<evidence type="ECO:0000256" key="3">
    <source>
        <dbReference type="ARBA" id="ARBA00011234"/>
    </source>
</evidence>
<evidence type="ECO:0000256" key="1">
    <source>
        <dbReference type="ARBA" id="ARBA00000185"/>
    </source>
</evidence>
<keyword evidence="9" id="KW-0238">DNA-binding</keyword>
<dbReference type="Gene3D" id="3.30.230.10">
    <property type="match status" value="1"/>
</dbReference>
<feature type="binding site" evidence="11">
    <location>
        <position position="528"/>
    </location>
    <ligand>
        <name>Mg(2+)</name>
        <dbReference type="ChEBI" id="CHEBI:18420"/>
        <label>1</label>
        <note>catalytic</note>
    </ligand>
</feature>
<feature type="domain" description="Toprim" evidence="12">
    <location>
        <begin position="449"/>
        <end position="563"/>
    </location>
</feature>
<dbReference type="InterPro" id="IPR011557">
    <property type="entry name" value="GyrB"/>
</dbReference>
<proteinExistence type="inferred from homology"/>
<gene>
    <name evidence="11 13" type="primary">gyrB</name>
    <name evidence="13" type="ORF">MSAR_15780</name>
</gene>
<keyword evidence="14" id="KW-1185">Reference proteome</keyword>
<keyword evidence="7 11" id="KW-0460">Magnesium</keyword>
<dbReference type="InterPro" id="IPR013506">
    <property type="entry name" value="Topo_IIA_bsu_dom2"/>
</dbReference>
<dbReference type="PRINTS" id="PR01159">
    <property type="entry name" value="DNAGYRASEB"/>
</dbReference>
<keyword evidence="8 11" id="KW-0799">Topoisomerase</keyword>
<dbReference type="FunFam" id="3.40.50.670:FF:000002">
    <property type="entry name" value="DNA gyrase subunit B"/>
    <property type="match status" value="1"/>
</dbReference>
<evidence type="ECO:0000256" key="4">
    <source>
        <dbReference type="ARBA" id="ARBA00022723"/>
    </source>
</evidence>
<dbReference type="AlphaFoldDB" id="A0A7I7SNA4"/>
<evidence type="ECO:0000313" key="14">
    <source>
        <dbReference type="Proteomes" id="UP000466445"/>
    </source>
</evidence>
<dbReference type="Proteomes" id="UP000466445">
    <property type="component" value="Chromosome"/>
</dbReference>
<comment type="function">
    <text evidence="11">A type II topoisomerase that negatively supercoils closed circular double-stranded (ds) DNA in an ATP-dependent manner to modulate DNA topology and maintain chromosomes in an underwound state. Negative supercoiling favors strand separation, and DNA replication, transcription, recombination and repair, all of which involve strand separation. Also able to catalyze the interconversion of other topological isomers of dsDNA rings, including catenanes and knotted rings. Type II topoisomerases break and join 2 DNA strands simultaneously in an ATP-dependent manner.</text>
</comment>
<evidence type="ECO:0000256" key="5">
    <source>
        <dbReference type="ARBA" id="ARBA00022741"/>
    </source>
</evidence>
<keyword evidence="6 11" id="KW-0067">ATP-binding</keyword>
<feature type="site" description="Interaction with DNA" evidence="11">
    <location>
        <position position="480"/>
    </location>
</feature>
<dbReference type="Pfam" id="PF00986">
    <property type="entry name" value="DNA_gyraseB_C"/>
    <property type="match status" value="1"/>
</dbReference>
<dbReference type="InterPro" id="IPR020568">
    <property type="entry name" value="Ribosomal_Su5_D2-typ_SF"/>
</dbReference>
<comment type="subunit">
    <text evidence="3 11">Heterotetramer, composed of two GyrA and two GyrB chains. In the heterotetramer, GyrA contains the active site tyrosine that forms a transient covalent intermediate with DNA, while GyrB binds cofactors and catalyzes ATP hydrolysis.</text>
</comment>
<dbReference type="SMART" id="SM00387">
    <property type="entry name" value="HATPase_c"/>
    <property type="match status" value="1"/>
</dbReference>
<dbReference type="InterPro" id="IPR013760">
    <property type="entry name" value="Topo_IIA-like_dom_sf"/>
</dbReference>
<dbReference type="GO" id="GO:0034335">
    <property type="term" value="F:DNA negative supercoiling activity"/>
    <property type="evidence" value="ECO:0007669"/>
    <property type="project" value="UniProtKB-ARBA"/>
</dbReference>
<evidence type="ECO:0000256" key="8">
    <source>
        <dbReference type="ARBA" id="ARBA00023029"/>
    </source>
</evidence>
<dbReference type="Gene3D" id="3.30.565.10">
    <property type="entry name" value="Histidine kinase-like ATPase, C-terminal domain"/>
    <property type="match status" value="1"/>
</dbReference>
<feature type="site" description="Interaction with DNA" evidence="11">
    <location>
        <position position="483"/>
    </location>
</feature>
<dbReference type="SUPFAM" id="SSF56719">
    <property type="entry name" value="Type II DNA topoisomerase"/>
    <property type="match status" value="1"/>
</dbReference>
<comment type="catalytic activity">
    <reaction evidence="1 11">
        <text>ATP-dependent breakage, passage and rejoining of double-stranded DNA.</text>
        <dbReference type="EC" id="5.6.2.2"/>
    </reaction>
</comment>
<dbReference type="GO" id="GO:0005694">
    <property type="term" value="C:chromosome"/>
    <property type="evidence" value="ECO:0007669"/>
    <property type="project" value="InterPro"/>
</dbReference>
<evidence type="ECO:0000256" key="6">
    <source>
        <dbReference type="ARBA" id="ARBA00022840"/>
    </source>
</evidence>
<dbReference type="PROSITE" id="PS00177">
    <property type="entry name" value="TOPOISOMERASE_II"/>
    <property type="match status" value="1"/>
</dbReference>
<dbReference type="PANTHER" id="PTHR45866">
    <property type="entry name" value="DNA GYRASE/TOPOISOMERASE SUBUNIT B"/>
    <property type="match status" value="1"/>
</dbReference>
<dbReference type="SUPFAM" id="SSF55874">
    <property type="entry name" value="ATPase domain of HSP90 chaperone/DNA topoisomerase II/histidine kinase"/>
    <property type="match status" value="1"/>
</dbReference>
<dbReference type="KEGG" id="msar:MSAR_15780"/>
<dbReference type="GO" id="GO:0005737">
    <property type="term" value="C:cytoplasm"/>
    <property type="evidence" value="ECO:0007669"/>
    <property type="project" value="UniProtKB-SubCell"/>
</dbReference>
<comment type="miscellaneous">
    <text evidence="11">Few gyrases are as efficient as E.coli at forming negative supercoils. Not all organisms have 2 type II topoisomerases; in organisms with a single type II topoisomerase this enzyme also has to decatenate newly replicated chromosomes.</text>
</comment>
<dbReference type="InterPro" id="IPR014721">
    <property type="entry name" value="Ribsml_uS5_D2-typ_fold_subgr"/>
</dbReference>
<dbReference type="InterPro" id="IPR013759">
    <property type="entry name" value="Topo_IIA_B_C"/>
</dbReference>
<comment type="similarity">
    <text evidence="2 11">Belongs to the type II topoisomerase GyrB family.</text>
</comment>
<dbReference type="GO" id="GO:0006265">
    <property type="term" value="P:DNA topological change"/>
    <property type="evidence" value="ECO:0007669"/>
    <property type="project" value="UniProtKB-UniRule"/>
</dbReference>
<dbReference type="FunFam" id="3.30.565.10:FF:000002">
    <property type="entry name" value="DNA gyrase subunit B"/>
    <property type="match status" value="1"/>
</dbReference>
<dbReference type="GO" id="GO:0046872">
    <property type="term" value="F:metal ion binding"/>
    <property type="evidence" value="ECO:0007669"/>
    <property type="project" value="UniProtKB-KW"/>
</dbReference>
<dbReference type="InterPro" id="IPR000565">
    <property type="entry name" value="Topo_IIA_B"/>
</dbReference>
<dbReference type="CDD" id="cd00822">
    <property type="entry name" value="TopoII_Trans_DNA_gyrase"/>
    <property type="match status" value="1"/>
</dbReference>
<keyword evidence="4 11" id="KW-0479">Metal-binding</keyword>
<evidence type="ECO:0000256" key="10">
    <source>
        <dbReference type="ARBA" id="ARBA00023235"/>
    </source>
</evidence>
<dbReference type="NCBIfam" id="NF004189">
    <property type="entry name" value="PRK05644.1"/>
    <property type="match status" value="1"/>
</dbReference>
<comment type="subcellular location">
    <subcellularLocation>
        <location evidence="11">Cytoplasm</location>
    </subcellularLocation>
</comment>
<dbReference type="NCBIfam" id="TIGR01059">
    <property type="entry name" value="gyrB"/>
    <property type="match status" value="1"/>
</dbReference>
<dbReference type="InterPro" id="IPR036890">
    <property type="entry name" value="HATPase_C_sf"/>
</dbReference>
<comment type="cofactor">
    <cofactor evidence="11">
        <name>Mg(2+)</name>
        <dbReference type="ChEBI" id="CHEBI:18420"/>
    </cofactor>
    <cofactor evidence="11">
        <name>Mn(2+)</name>
        <dbReference type="ChEBI" id="CHEBI:29035"/>
    </cofactor>
    <cofactor evidence="11">
        <name>Ca(2+)</name>
        <dbReference type="ChEBI" id="CHEBI:29108"/>
    </cofactor>
    <text evidence="11">Binds two Mg(2+) per subunit. The magnesium ions form salt bridges with both the protein and the DNA. Can also accept other divalent metal cations, such as Mn(2+) or Ca(2+).</text>
</comment>
<dbReference type="SMART" id="SM00433">
    <property type="entry name" value="TOP2c"/>
    <property type="match status" value="1"/>
</dbReference>
<evidence type="ECO:0000256" key="9">
    <source>
        <dbReference type="ARBA" id="ARBA00023125"/>
    </source>
</evidence>
<dbReference type="RefSeq" id="WP_163701858.1">
    <property type="nucleotide sequence ID" value="NZ_AP022595.1"/>
</dbReference>
<dbReference type="InterPro" id="IPR006171">
    <property type="entry name" value="TOPRIM_dom"/>
</dbReference>
<dbReference type="InterPro" id="IPR003594">
    <property type="entry name" value="HATPase_dom"/>
</dbReference>
<dbReference type="EMBL" id="AP022595">
    <property type="protein sequence ID" value="BBY58442.1"/>
    <property type="molecule type" value="Genomic_DNA"/>
</dbReference>
<keyword evidence="10 11" id="KW-0413">Isomerase</keyword>
<dbReference type="Pfam" id="PF00204">
    <property type="entry name" value="DNA_gyraseB"/>
    <property type="match status" value="1"/>
</dbReference>
<dbReference type="FunFam" id="3.30.230.10:FF:000005">
    <property type="entry name" value="DNA gyrase subunit B"/>
    <property type="match status" value="1"/>
</dbReference>
<organism evidence="13 14">
    <name type="scientific">Mycolicibacterium sarraceniae</name>
    <dbReference type="NCBI Taxonomy" id="1534348"/>
    <lineage>
        <taxon>Bacteria</taxon>
        <taxon>Bacillati</taxon>
        <taxon>Actinomycetota</taxon>
        <taxon>Actinomycetes</taxon>
        <taxon>Mycobacteriales</taxon>
        <taxon>Mycobacteriaceae</taxon>
        <taxon>Mycolicibacterium</taxon>
    </lineage>
</organism>
<feature type="binding site" evidence="11">
    <location>
        <position position="528"/>
    </location>
    <ligand>
        <name>Mg(2+)</name>
        <dbReference type="ChEBI" id="CHEBI:18420"/>
        <label>2</label>
    </ligand>
</feature>
<dbReference type="InterPro" id="IPR002288">
    <property type="entry name" value="DNA_gyrase_B_C"/>
</dbReference>